<dbReference type="AlphaFoldDB" id="A0A0S4J772"/>
<proteinExistence type="predicted"/>
<sequence length="131" mass="15074">MSLNKDGIRSGFFSQQSLPVVFQEALAECQAEKDNKDQLDDLGRGKRNRSHFNEDDIVPDWYWDKLAEEGIDDDEIEDRWKAKRHKERQLAQLSSVSFEASGVKLTEQSVSEEAGSRYRRMPCAGVLTNHR</sequence>
<name>A0A0S4J772_BODSA</name>
<feature type="region of interest" description="Disordered" evidence="1">
    <location>
        <begin position="33"/>
        <end position="52"/>
    </location>
</feature>
<protein>
    <submittedName>
        <fullName evidence="2">Uncharacterized protein</fullName>
    </submittedName>
</protein>
<dbReference type="VEuPathDB" id="TriTrypDB:BSAL_90300"/>
<gene>
    <name evidence="2" type="ORF">BSAL_90300</name>
</gene>
<accession>A0A0S4J772</accession>
<reference evidence="3" key="1">
    <citation type="submission" date="2015-09" db="EMBL/GenBank/DDBJ databases">
        <authorList>
            <consortium name="Pathogen Informatics"/>
        </authorList>
    </citation>
    <scope>NUCLEOTIDE SEQUENCE [LARGE SCALE GENOMIC DNA]</scope>
    <source>
        <strain evidence="3">Lake Konstanz</strain>
    </source>
</reference>
<evidence type="ECO:0000313" key="3">
    <source>
        <dbReference type="Proteomes" id="UP000051952"/>
    </source>
</evidence>
<feature type="compositionally biased region" description="Basic and acidic residues" evidence="1">
    <location>
        <begin position="33"/>
        <end position="44"/>
    </location>
</feature>
<organism evidence="2 3">
    <name type="scientific">Bodo saltans</name>
    <name type="common">Flagellated protozoan</name>
    <dbReference type="NCBI Taxonomy" id="75058"/>
    <lineage>
        <taxon>Eukaryota</taxon>
        <taxon>Discoba</taxon>
        <taxon>Euglenozoa</taxon>
        <taxon>Kinetoplastea</taxon>
        <taxon>Metakinetoplastina</taxon>
        <taxon>Eubodonida</taxon>
        <taxon>Bodonidae</taxon>
        <taxon>Bodo</taxon>
    </lineage>
</organism>
<evidence type="ECO:0000313" key="2">
    <source>
        <dbReference type="EMBL" id="CUG85641.1"/>
    </source>
</evidence>
<dbReference type="Proteomes" id="UP000051952">
    <property type="component" value="Unassembled WGS sequence"/>
</dbReference>
<evidence type="ECO:0000256" key="1">
    <source>
        <dbReference type="SAM" id="MobiDB-lite"/>
    </source>
</evidence>
<dbReference type="EMBL" id="CYKH01001179">
    <property type="protein sequence ID" value="CUG85641.1"/>
    <property type="molecule type" value="Genomic_DNA"/>
</dbReference>
<keyword evidence="3" id="KW-1185">Reference proteome</keyword>